<evidence type="ECO:0000313" key="4">
    <source>
        <dbReference type="EMBL" id="MFA0570846.1"/>
    </source>
</evidence>
<comment type="caution">
    <text evidence="4">The sequence shown here is derived from an EMBL/GenBank/DDBJ whole genome shotgun (WGS) entry which is preliminary data.</text>
</comment>
<keyword evidence="1" id="KW-0808">Transferase</keyword>
<gene>
    <name evidence="4" type="ORF">AB4566_21590</name>
</gene>
<keyword evidence="2" id="KW-0012">Acyltransferase</keyword>
<dbReference type="InterPro" id="IPR016181">
    <property type="entry name" value="Acyl_CoA_acyltransferase"/>
</dbReference>
<dbReference type="PANTHER" id="PTHR43877">
    <property type="entry name" value="AMINOALKYLPHOSPHONATE N-ACETYLTRANSFERASE-RELATED-RELATED"/>
    <property type="match status" value="1"/>
</dbReference>
<reference evidence="4 5" key="1">
    <citation type="journal article" date="2024" name="ISME J.">
        <title>Tailless and filamentous prophages are predominant in marine Vibrio.</title>
        <authorList>
            <person name="Steensen K."/>
            <person name="Seneca J."/>
            <person name="Bartlau N."/>
            <person name="Yu X.A."/>
            <person name="Hussain F.A."/>
            <person name="Polz M.F."/>
        </authorList>
    </citation>
    <scope>NUCLEOTIDE SEQUENCE [LARGE SCALE GENOMIC DNA]</scope>
    <source>
        <strain evidence="4 5">10N.222.51.A1</strain>
    </source>
</reference>
<name>A0ABV4NHI9_9VIBR</name>
<evidence type="ECO:0000259" key="3">
    <source>
        <dbReference type="PROSITE" id="PS51186"/>
    </source>
</evidence>
<organism evidence="4 5">
    <name type="scientific">Vibrio gallaecicus</name>
    <dbReference type="NCBI Taxonomy" id="552386"/>
    <lineage>
        <taxon>Bacteria</taxon>
        <taxon>Pseudomonadati</taxon>
        <taxon>Pseudomonadota</taxon>
        <taxon>Gammaproteobacteria</taxon>
        <taxon>Vibrionales</taxon>
        <taxon>Vibrionaceae</taxon>
        <taxon>Vibrio</taxon>
    </lineage>
</organism>
<evidence type="ECO:0000313" key="5">
    <source>
        <dbReference type="Proteomes" id="UP001570417"/>
    </source>
</evidence>
<dbReference type="InterPro" id="IPR050832">
    <property type="entry name" value="Bact_Acetyltransf"/>
</dbReference>
<dbReference type="CDD" id="cd04301">
    <property type="entry name" value="NAT_SF"/>
    <property type="match status" value="1"/>
</dbReference>
<dbReference type="InterPro" id="IPR000182">
    <property type="entry name" value="GNAT_dom"/>
</dbReference>
<feature type="domain" description="N-acetyltransferase" evidence="3">
    <location>
        <begin position="3"/>
        <end position="169"/>
    </location>
</feature>
<evidence type="ECO:0000256" key="2">
    <source>
        <dbReference type="ARBA" id="ARBA00023315"/>
    </source>
</evidence>
<dbReference type="EMBL" id="JBFRUW010000144">
    <property type="protein sequence ID" value="MFA0570846.1"/>
    <property type="molecule type" value="Genomic_DNA"/>
</dbReference>
<dbReference type="Pfam" id="PF00583">
    <property type="entry name" value="Acetyltransf_1"/>
    <property type="match status" value="1"/>
</dbReference>
<dbReference type="RefSeq" id="WP_372268628.1">
    <property type="nucleotide sequence ID" value="NZ_JBFRUW010000144.1"/>
</dbReference>
<dbReference type="Proteomes" id="UP001570417">
    <property type="component" value="Unassembled WGS sequence"/>
</dbReference>
<sequence length="170" mass="19239">MKINIRNADIKDAHSIALVHVTSWAQAYDGLLPKSFIESYNIERRQKLWSNTLSDNLASVLVAEMGNEIVGFLSYREPRGEQSNNSIELNSLYVAPGLFGRGVGSDLFDYFEKRMLNSSYTQIVLWALDTNQIALNFYRKHGFCETGLQGKERLDGTILNDLQMVKSIKA</sequence>
<proteinExistence type="predicted"/>
<protein>
    <submittedName>
        <fullName evidence="4">N-acetyltransferase family protein</fullName>
    </submittedName>
</protein>
<accession>A0ABV4NHI9</accession>
<dbReference type="SUPFAM" id="SSF55729">
    <property type="entry name" value="Acyl-CoA N-acyltransferases (Nat)"/>
    <property type="match status" value="1"/>
</dbReference>
<dbReference type="PROSITE" id="PS51186">
    <property type="entry name" value="GNAT"/>
    <property type="match status" value="1"/>
</dbReference>
<evidence type="ECO:0000256" key="1">
    <source>
        <dbReference type="ARBA" id="ARBA00022679"/>
    </source>
</evidence>
<dbReference type="Gene3D" id="3.40.630.30">
    <property type="match status" value="1"/>
</dbReference>
<keyword evidence="5" id="KW-1185">Reference proteome</keyword>